<evidence type="ECO:0000313" key="2">
    <source>
        <dbReference type="EMBL" id="GAA5142378.1"/>
    </source>
</evidence>
<sequence length="80" mass="8277">MRASRKIAWLIGPERAAAGGDPEPPAGPPERGCVPESGTNTHLLCRAGTLRPAAGDASYGRTSPTMGTTAPRVLVLLIEQ</sequence>
<organism evidence="2 3">
    <name type="scientific">Pseudonocardia adelaidensis</name>
    <dbReference type="NCBI Taxonomy" id="648754"/>
    <lineage>
        <taxon>Bacteria</taxon>
        <taxon>Bacillati</taxon>
        <taxon>Actinomycetota</taxon>
        <taxon>Actinomycetes</taxon>
        <taxon>Pseudonocardiales</taxon>
        <taxon>Pseudonocardiaceae</taxon>
        <taxon>Pseudonocardia</taxon>
    </lineage>
</organism>
<reference evidence="3" key="1">
    <citation type="journal article" date="2019" name="Int. J. Syst. Evol. Microbiol.">
        <title>The Global Catalogue of Microorganisms (GCM) 10K type strain sequencing project: providing services to taxonomists for standard genome sequencing and annotation.</title>
        <authorList>
            <consortium name="The Broad Institute Genomics Platform"/>
            <consortium name="The Broad Institute Genome Sequencing Center for Infectious Disease"/>
            <person name="Wu L."/>
            <person name="Ma J."/>
        </authorList>
    </citation>
    <scope>NUCLEOTIDE SEQUENCE [LARGE SCALE GENOMIC DNA]</scope>
    <source>
        <strain evidence="3">JCM 18302</strain>
    </source>
</reference>
<evidence type="ECO:0000313" key="3">
    <source>
        <dbReference type="Proteomes" id="UP001500804"/>
    </source>
</evidence>
<feature type="region of interest" description="Disordered" evidence="1">
    <location>
        <begin position="12"/>
        <end position="40"/>
    </location>
</feature>
<protein>
    <submittedName>
        <fullName evidence="2">Uncharacterized protein</fullName>
    </submittedName>
</protein>
<feature type="compositionally biased region" description="Low complexity" evidence="1">
    <location>
        <begin position="12"/>
        <end position="21"/>
    </location>
</feature>
<gene>
    <name evidence="2" type="ORF">GCM10023320_82560</name>
</gene>
<accession>A0ABP9PA12</accession>
<name>A0ABP9PA12_9PSEU</name>
<dbReference type="EMBL" id="BAABJO010000060">
    <property type="protein sequence ID" value="GAA5142378.1"/>
    <property type="molecule type" value="Genomic_DNA"/>
</dbReference>
<dbReference type="Proteomes" id="UP001500804">
    <property type="component" value="Unassembled WGS sequence"/>
</dbReference>
<comment type="caution">
    <text evidence="2">The sequence shown here is derived from an EMBL/GenBank/DDBJ whole genome shotgun (WGS) entry which is preliminary data.</text>
</comment>
<keyword evidence="3" id="KW-1185">Reference proteome</keyword>
<evidence type="ECO:0000256" key="1">
    <source>
        <dbReference type="SAM" id="MobiDB-lite"/>
    </source>
</evidence>
<proteinExistence type="predicted"/>